<evidence type="ECO:0000256" key="2">
    <source>
        <dbReference type="SAM" id="MobiDB-lite"/>
    </source>
</evidence>
<dbReference type="InterPro" id="IPR001087">
    <property type="entry name" value="GDSL"/>
</dbReference>
<dbReference type="AlphaFoldDB" id="A0AAX0WWP0"/>
<keyword evidence="4" id="KW-1185">Reference proteome</keyword>
<dbReference type="InterPro" id="IPR008265">
    <property type="entry name" value="Lipase_GDSL_AS"/>
</dbReference>
<gene>
    <name evidence="3" type="ORF">A6J39_015280</name>
</gene>
<dbReference type="Pfam" id="PF00657">
    <property type="entry name" value="Lipase_GDSL"/>
    <property type="match status" value="1"/>
</dbReference>
<evidence type="ECO:0000256" key="1">
    <source>
        <dbReference type="ARBA" id="ARBA00022801"/>
    </source>
</evidence>
<organism evidence="3 4">
    <name type="scientific">Legionella anisa</name>
    <dbReference type="NCBI Taxonomy" id="28082"/>
    <lineage>
        <taxon>Bacteria</taxon>
        <taxon>Pseudomonadati</taxon>
        <taxon>Pseudomonadota</taxon>
        <taxon>Gammaproteobacteria</taxon>
        <taxon>Legionellales</taxon>
        <taxon>Legionellaceae</taxon>
        <taxon>Legionella</taxon>
    </lineage>
</organism>
<dbReference type="SUPFAM" id="SSF52266">
    <property type="entry name" value="SGNH hydrolase"/>
    <property type="match status" value="1"/>
</dbReference>
<accession>A0AAX0WWP0</accession>
<evidence type="ECO:0000313" key="4">
    <source>
        <dbReference type="Proteomes" id="UP000192511"/>
    </source>
</evidence>
<protein>
    <submittedName>
        <fullName evidence="3">Uncharacterized protein</fullName>
    </submittedName>
</protein>
<reference evidence="3" key="1">
    <citation type="submission" date="2017-12" db="EMBL/GenBank/DDBJ databases">
        <title>FDA dAtabase for Regulatory Grade micrObial Sequences (FDA-ARGOS): Supporting development and validation of Infectious Disease Dx tests.</title>
        <authorList>
            <person name="Kerrigan L."/>
            <person name="Tallon L.J."/>
            <person name="Sadzewicz L."/>
            <person name="Sengamalay N."/>
            <person name="Ott S."/>
            <person name="Godinez A."/>
            <person name="Nagaraj S."/>
            <person name="Vavikolanu K."/>
            <person name="Vyas G."/>
            <person name="Nadendla S."/>
            <person name="Aluvathingal J."/>
            <person name="Sichtig H."/>
        </authorList>
    </citation>
    <scope>NUCLEOTIDE SEQUENCE [LARGE SCALE GENOMIC DNA]</scope>
    <source>
        <strain evidence="3">FDAARGOS_200</strain>
    </source>
</reference>
<evidence type="ECO:0000313" key="3">
    <source>
        <dbReference type="EMBL" id="PNL62465.1"/>
    </source>
</evidence>
<dbReference type="InterPro" id="IPR051058">
    <property type="entry name" value="GDSL_Est/Lipase"/>
</dbReference>
<name>A0AAX0WWP0_9GAMM</name>
<comment type="caution">
    <text evidence="3">The sequence shown here is derived from an EMBL/GenBank/DDBJ whole genome shotgun (WGS) entry which is preliminary data.</text>
</comment>
<feature type="compositionally biased region" description="Polar residues" evidence="2">
    <location>
        <begin position="385"/>
        <end position="395"/>
    </location>
</feature>
<dbReference type="Proteomes" id="UP000192511">
    <property type="component" value="Unassembled WGS sequence"/>
</dbReference>
<keyword evidence="1" id="KW-0378">Hydrolase</keyword>
<dbReference type="Gene3D" id="3.40.50.1110">
    <property type="entry name" value="SGNH hydrolase"/>
    <property type="match status" value="1"/>
</dbReference>
<sequence length="551" mass="62949">MTMPKSKIEKIIFLGDSVSDTGKMYRRKFFPGLRGHNIVPALNKSPLGAFTNGVAWPWHFAHVIMARTSIKKIQEEEGLPIAGNNTDCGHALISKKKYFDFHRKAIKHSKNGDKILYNGQEVFINFAEGGATAFDYSSTFTPNISKLGARQIVSSLEKERTKFLKDEKNNVSESEKKKVLIVEWTGANDLVTVNKKPTKKIVDNAVNARIHNLKELIGNGYTNFVLVNLPDISQTPRFQEKSAKEQETIRKLVTYFNTQLQEKCDELKKLHPEACISIFDAAGAFKKISDNPEHYGFNKAKRAQQYLKSDTFKENKNDINCQKAHISPASGYMFWDGLHPSADMHAALAEEFYEHCNGLFDFELPESSIDSSLVVEAGLAHAKSLQNDSLEQSQSHSRKEKEVTIERKYQRERVKQLIKIEKFFLDLSKELPDSMKEKATVSKMQQMIQECKIGINNGASVEGTKKLFNDLVSQLKTSVSNPNFEAAIRKHSNPFKKFVNYLIEKWDLHIEKYKTFDEEQVQIKKELQNLKEDNLHEDNVNHLQRVRSNTI</sequence>
<feature type="region of interest" description="Disordered" evidence="2">
    <location>
        <begin position="385"/>
        <end position="404"/>
    </location>
</feature>
<proteinExistence type="predicted"/>
<dbReference type="GO" id="GO:0006629">
    <property type="term" value="P:lipid metabolic process"/>
    <property type="evidence" value="ECO:0007669"/>
    <property type="project" value="InterPro"/>
</dbReference>
<dbReference type="PANTHER" id="PTHR45648:SF22">
    <property type="entry name" value="GDSL LIPASE_ACYLHYDROLASE FAMILY PROTEIN (AFU_ORTHOLOGUE AFUA_4G14700)"/>
    <property type="match status" value="1"/>
</dbReference>
<dbReference type="InterPro" id="IPR036514">
    <property type="entry name" value="SGNH_hydro_sf"/>
</dbReference>
<dbReference type="PROSITE" id="PS01098">
    <property type="entry name" value="LIPASE_GDSL_SER"/>
    <property type="match status" value="1"/>
</dbReference>
<dbReference type="GO" id="GO:0016298">
    <property type="term" value="F:lipase activity"/>
    <property type="evidence" value="ECO:0007669"/>
    <property type="project" value="InterPro"/>
</dbReference>
<dbReference type="CDD" id="cd01846">
    <property type="entry name" value="fatty_acyltransferase_like"/>
    <property type="match status" value="1"/>
</dbReference>
<dbReference type="PANTHER" id="PTHR45648">
    <property type="entry name" value="GDSL LIPASE/ACYLHYDROLASE FAMILY PROTEIN (AFU_ORTHOLOGUE AFUA_4G14700)"/>
    <property type="match status" value="1"/>
</dbReference>
<dbReference type="EMBL" id="NBTX02000004">
    <property type="protein sequence ID" value="PNL62465.1"/>
    <property type="molecule type" value="Genomic_DNA"/>
</dbReference>